<evidence type="ECO:0000313" key="2">
    <source>
        <dbReference type="Proteomes" id="UP001330827"/>
    </source>
</evidence>
<protein>
    <submittedName>
        <fullName evidence="1">Uncharacterized protein</fullName>
    </submittedName>
</protein>
<dbReference type="RefSeq" id="WP_326591462.1">
    <property type="nucleotide sequence ID" value="NZ_CP109114.1"/>
</dbReference>
<evidence type="ECO:0000313" key="1">
    <source>
        <dbReference type="EMBL" id="WSC13202.1"/>
    </source>
</evidence>
<sequence>MSPHDAVKHGPDVLSLVAFDWGREKHTGGGAPTAGRDHPSWPRTSAQVKRQSRAGQLRSLRQHFYRQAVDAQADQPLRVLAYSLVPSPRARPDEDWGTLQAEADQLGYAIAARLHDVAVPVTTTYFPPPSANQGVYTPPWDRPGWREAERQLREGLADGVLVLDRHNISSDDDDLSVNASCGGSVESVWAAAGDVGSFAGAVANAVSGWERRTRVYWPTTPACGPNRRNDRLADLLTVLLGVSEGRASAQSCGIRFVIS</sequence>
<name>A0ABZ1G088_9ACTN</name>
<organism evidence="1 2">
    <name type="scientific">Streptomyces brevispora</name>
    <dbReference type="NCBI Taxonomy" id="887462"/>
    <lineage>
        <taxon>Bacteria</taxon>
        <taxon>Bacillati</taxon>
        <taxon>Actinomycetota</taxon>
        <taxon>Actinomycetes</taxon>
        <taxon>Kitasatosporales</taxon>
        <taxon>Streptomycetaceae</taxon>
        <taxon>Streptomyces</taxon>
    </lineage>
</organism>
<dbReference type="EMBL" id="CP109114">
    <property type="protein sequence ID" value="WSC13202.1"/>
    <property type="molecule type" value="Genomic_DNA"/>
</dbReference>
<proteinExistence type="predicted"/>
<dbReference type="Proteomes" id="UP001330827">
    <property type="component" value="Chromosome"/>
</dbReference>
<keyword evidence="2" id="KW-1185">Reference proteome</keyword>
<accession>A0ABZ1G088</accession>
<reference evidence="1 2" key="1">
    <citation type="submission" date="2022-10" db="EMBL/GenBank/DDBJ databases">
        <title>The complete genomes of actinobacterial strains from the NBC collection.</title>
        <authorList>
            <person name="Joergensen T.S."/>
            <person name="Alvarez Arevalo M."/>
            <person name="Sterndorff E.B."/>
            <person name="Faurdal D."/>
            <person name="Vuksanovic O."/>
            <person name="Mourched A.-S."/>
            <person name="Charusanti P."/>
            <person name="Shaw S."/>
            <person name="Blin K."/>
            <person name="Weber T."/>
        </authorList>
    </citation>
    <scope>NUCLEOTIDE SEQUENCE [LARGE SCALE GENOMIC DNA]</scope>
    <source>
        <strain evidence="1 2">NBC 01769</strain>
    </source>
</reference>
<gene>
    <name evidence="1" type="ORF">OIE64_10405</name>
</gene>